<dbReference type="PANTHER" id="PTHR15074:SF0">
    <property type="entry name" value="METHYL-CPG-BINDING DOMAIN PROTEIN 4-LIKE PROTEIN"/>
    <property type="match status" value="1"/>
</dbReference>
<accession>A0AAD4LCQ7</accession>
<dbReference type="Gene3D" id="1.10.340.30">
    <property type="entry name" value="Hypothetical protein, domain 2"/>
    <property type="match status" value="1"/>
</dbReference>
<evidence type="ECO:0000259" key="4">
    <source>
        <dbReference type="Pfam" id="PF00730"/>
    </source>
</evidence>
<keyword evidence="6" id="KW-1185">Reference proteome</keyword>
<feature type="domain" description="HhH-GPD" evidence="4">
    <location>
        <begin position="102"/>
        <end position="187"/>
    </location>
</feature>
<organism evidence="5 6">
    <name type="scientific">Lactarius akahatsu</name>
    <dbReference type="NCBI Taxonomy" id="416441"/>
    <lineage>
        <taxon>Eukaryota</taxon>
        <taxon>Fungi</taxon>
        <taxon>Dikarya</taxon>
        <taxon>Basidiomycota</taxon>
        <taxon>Agaricomycotina</taxon>
        <taxon>Agaricomycetes</taxon>
        <taxon>Russulales</taxon>
        <taxon>Russulaceae</taxon>
        <taxon>Lactarius</taxon>
    </lineage>
</organism>
<dbReference type="PANTHER" id="PTHR15074">
    <property type="entry name" value="METHYL-CPG-BINDING PROTEIN"/>
    <property type="match status" value="1"/>
</dbReference>
<dbReference type="GO" id="GO:0006285">
    <property type="term" value="P:base-excision repair, AP site formation"/>
    <property type="evidence" value="ECO:0007669"/>
    <property type="project" value="UniProtKB-ARBA"/>
</dbReference>
<dbReference type="GO" id="GO:0003824">
    <property type="term" value="F:catalytic activity"/>
    <property type="evidence" value="ECO:0007669"/>
    <property type="project" value="InterPro"/>
</dbReference>
<keyword evidence="2" id="KW-0539">Nucleus</keyword>
<proteinExistence type="predicted"/>
<name>A0AAD4LCQ7_9AGAM</name>
<dbReference type="InterPro" id="IPR011257">
    <property type="entry name" value="DNA_glycosylase"/>
</dbReference>
<protein>
    <submittedName>
        <fullName evidence="5">DNA glycosylase</fullName>
    </submittedName>
</protein>
<dbReference type="GO" id="GO:0005634">
    <property type="term" value="C:nucleus"/>
    <property type="evidence" value="ECO:0007669"/>
    <property type="project" value="UniProtKB-SubCell"/>
</dbReference>
<evidence type="ECO:0000313" key="6">
    <source>
        <dbReference type="Proteomes" id="UP001201163"/>
    </source>
</evidence>
<feature type="region of interest" description="Disordered" evidence="3">
    <location>
        <begin position="170"/>
        <end position="199"/>
    </location>
</feature>
<evidence type="ECO:0000256" key="3">
    <source>
        <dbReference type="SAM" id="MobiDB-lite"/>
    </source>
</evidence>
<dbReference type="EMBL" id="JAKELL010000051">
    <property type="protein sequence ID" value="KAH8986893.1"/>
    <property type="molecule type" value="Genomic_DNA"/>
</dbReference>
<dbReference type="Proteomes" id="UP001201163">
    <property type="component" value="Unassembled WGS sequence"/>
</dbReference>
<reference evidence="5" key="1">
    <citation type="submission" date="2022-01" db="EMBL/GenBank/DDBJ databases">
        <title>Comparative genomics reveals a dynamic genome evolution in the ectomycorrhizal milk-cap (Lactarius) mushrooms.</title>
        <authorList>
            <consortium name="DOE Joint Genome Institute"/>
            <person name="Lebreton A."/>
            <person name="Tang N."/>
            <person name="Kuo A."/>
            <person name="LaButti K."/>
            <person name="Drula E."/>
            <person name="Barry K."/>
            <person name="Clum A."/>
            <person name="Lipzen A."/>
            <person name="Mousain D."/>
            <person name="Ng V."/>
            <person name="Wang R."/>
            <person name="Wang X."/>
            <person name="Dai Y."/>
            <person name="Henrissat B."/>
            <person name="Grigoriev I.V."/>
            <person name="Guerin-Laguette A."/>
            <person name="Yu F."/>
            <person name="Martin F.M."/>
        </authorList>
    </citation>
    <scope>NUCLEOTIDE SEQUENCE</scope>
    <source>
        <strain evidence="5">QP</strain>
    </source>
</reference>
<dbReference type="InterPro" id="IPR045138">
    <property type="entry name" value="MeCP2/MBD4"/>
</dbReference>
<sequence length="275" mass="30917">MPEPVTFPSSSKFFPPPYQPDLDGPPISMLETARQKLLLILGDLTNPCTRDAVQREHLRLLTDSPGYAAFFLTSLDRYERLLNAKPVLIQECVADDPWKLLVAVMLLNKTAGRVAVPIFWELMERWPTPEALAQADPAELEGCIRCLGLQSTRAKRLIALSVAYLDSPEQQHPLEGQESSTTATKKRRPEAPTPVSHLPGSGPYALDSYRIYCGGPGAWRTVMPRDKELVRYIKWRWAADGVQWSPTLGVMGHANETYLEQLIHELVALDPYTRR</sequence>
<comment type="caution">
    <text evidence="5">The sequence shown here is derived from an EMBL/GenBank/DDBJ whole genome shotgun (WGS) entry which is preliminary data.</text>
</comment>
<gene>
    <name evidence="5" type="ORF">EDB92DRAFT_1221865</name>
</gene>
<dbReference type="Pfam" id="PF00730">
    <property type="entry name" value="HhH-GPD"/>
    <property type="match status" value="1"/>
</dbReference>
<evidence type="ECO:0000256" key="2">
    <source>
        <dbReference type="ARBA" id="ARBA00023242"/>
    </source>
</evidence>
<evidence type="ECO:0000313" key="5">
    <source>
        <dbReference type="EMBL" id="KAH8986893.1"/>
    </source>
</evidence>
<dbReference type="AlphaFoldDB" id="A0AAD4LCQ7"/>
<comment type="subcellular location">
    <subcellularLocation>
        <location evidence="1">Nucleus</location>
    </subcellularLocation>
</comment>
<evidence type="ECO:0000256" key="1">
    <source>
        <dbReference type="ARBA" id="ARBA00004123"/>
    </source>
</evidence>
<dbReference type="InterPro" id="IPR003265">
    <property type="entry name" value="HhH-GPD_domain"/>
</dbReference>
<dbReference type="GO" id="GO:0003677">
    <property type="term" value="F:DNA binding"/>
    <property type="evidence" value="ECO:0007669"/>
    <property type="project" value="InterPro"/>
</dbReference>
<dbReference type="SUPFAM" id="SSF48150">
    <property type="entry name" value="DNA-glycosylase"/>
    <property type="match status" value="1"/>
</dbReference>